<protein>
    <recommendedName>
        <fullName evidence="4">Fibronectin type-III domain-containing protein</fullName>
    </recommendedName>
</protein>
<dbReference type="InterPro" id="IPR026444">
    <property type="entry name" value="Secre_tail"/>
</dbReference>
<accession>A0ABU1TLN8</accession>
<feature type="chain" id="PRO_5045606868" description="Fibronectin type-III domain-containing protein" evidence="3">
    <location>
        <begin position="20"/>
        <end position="1209"/>
    </location>
</feature>
<evidence type="ECO:0000313" key="5">
    <source>
        <dbReference type="EMBL" id="MDR6966887.1"/>
    </source>
</evidence>
<dbReference type="SUPFAM" id="SSF49265">
    <property type="entry name" value="Fibronectin type III"/>
    <property type="match status" value="2"/>
</dbReference>
<dbReference type="Proteomes" id="UP001255185">
    <property type="component" value="Unassembled WGS sequence"/>
</dbReference>
<proteinExistence type="predicted"/>
<feature type="domain" description="Fibronectin type-III" evidence="4">
    <location>
        <begin position="373"/>
        <end position="466"/>
    </location>
</feature>
<comment type="caution">
    <text evidence="5">The sequence shown here is derived from an EMBL/GenBank/DDBJ whole genome shotgun (WGS) entry which is preliminary data.</text>
</comment>
<dbReference type="PANTHER" id="PTHR46708:SF2">
    <property type="entry name" value="FIBRONECTIN TYPE-III DOMAIN-CONTAINING PROTEIN"/>
    <property type="match status" value="1"/>
</dbReference>
<evidence type="ECO:0000256" key="2">
    <source>
        <dbReference type="ARBA" id="ARBA00022737"/>
    </source>
</evidence>
<evidence type="ECO:0000256" key="1">
    <source>
        <dbReference type="ARBA" id="ARBA00022729"/>
    </source>
</evidence>
<keyword evidence="6" id="KW-1185">Reference proteome</keyword>
<feature type="signal peptide" evidence="3">
    <location>
        <begin position="1"/>
        <end position="19"/>
    </location>
</feature>
<dbReference type="NCBIfam" id="TIGR04183">
    <property type="entry name" value="Por_Secre_tail"/>
    <property type="match status" value="1"/>
</dbReference>
<organism evidence="5 6">
    <name type="scientific">Flavobacterium arsenatis</name>
    <dbReference type="NCBI Taxonomy" id="1484332"/>
    <lineage>
        <taxon>Bacteria</taxon>
        <taxon>Pseudomonadati</taxon>
        <taxon>Bacteroidota</taxon>
        <taxon>Flavobacteriia</taxon>
        <taxon>Flavobacteriales</taxon>
        <taxon>Flavobacteriaceae</taxon>
        <taxon>Flavobacterium</taxon>
    </lineage>
</organism>
<feature type="domain" description="Fibronectin type-III" evidence="4">
    <location>
        <begin position="869"/>
        <end position="960"/>
    </location>
</feature>
<evidence type="ECO:0000313" key="6">
    <source>
        <dbReference type="Proteomes" id="UP001255185"/>
    </source>
</evidence>
<dbReference type="InterPro" id="IPR036116">
    <property type="entry name" value="FN3_sf"/>
</dbReference>
<sequence length="1209" mass="130156">MKKFTFLIFLAMIVFQGYSQCIRTYTPSPIASNNMGLVQELSSCGWTTTDVVSVSNLLVGEDYIFTCALGNTNKYITVTDANNVVIAHGFSPLTVDAISISTAKLHLSDDDSCAGTQSCHIVTAQILLDCPVPTGAVMSDLGTTAATFMWESGASETAWEAIALPATSPAPANDLTEGVTTVNDNPEFIPELLPATVYKFYYRAVCSDDEKSPWNSTAAFTTLCEEVTYFSEGFDSSSTLPLCFSKVGTQGNAGVQSDANAPTSPNVLYMASGGILSLPAVSNFSDATHRIKFKVRSIYTVGGSVEFGYLLDPQDATSFVALETFPTNSLTEFIEYTFEPDANTQTGNFAFSHIATGNLSIVLDDIIWEPIPACEDVTLFKIDEYTSTTASLSWTSEETSWEVVYGVAATTTNPNSLTAETVEEASVFLEGLDPSTVYKVWVRSNCGDEAYGAWIGPKTVTTTCAPVTTFIENFDASTNIPACLKRVGSGGNAYVQYTSSAPSAPNTFNISSYMNGDVVSYGILSLPPVSNAGAGTHRLKFRAKSPGGTGGILEFGYLTNPGDGASFVSVQSFTSASSSVFETFIYIPQAGEIEAEVFAFRHTGIPSLAIQIDDIVWETAPNCADVGGIQASEISNASAKISWTGNSETNWQVAYGVTTVTDPNTLTPVAVSDVSNTILSDLDASTTYKVWVRSNCGTAGFGAWIGPIQFTTSCDPVTAFSEDFNASTSVPACWSNAGTGTLFIQTGSPSLNTTNCIYISSYGTSFGILAAPPVSNVTAGTHRLKFKAKASYGLGGVIEVGYLTSYNQGSTFVSLQSFTPTSTTVYDEFYANLGSLPTTGYLALRHSGTSFNAVLLDDVVWEALPTCEEVGELSVDAFTNYTATLSWEAEYSTAWETVYTEVADDTAPSDLTPFSSEVEMFTFTDLSPDTAYKAWVRSVCENELYSAWVGPFEFKTTCDPFGASWTEDFESIDVPNLPECWRKENGNWVVIDQTEQTNPFNSTTPNSGTNYIRCYNGAVNSHMWSPGFELEANSPYDFSTFVQGDGYDGWSVAMVYNTVPKSEGAFQFGEMYEVPAGTGIQPYAEMRRVFVPTVSGTYFFAVKVNEDSTGNPFYIAFDDFSVEEGTLTNPAFDGSKFMAYPNPVKDLLNLSYTQNITSVEVFNLLGQQVITRAINANKGQVDMSGLSAGSYLVKITANNQVQTIKVVKQ</sequence>
<evidence type="ECO:0000256" key="3">
    <source>
        <dbReference type="SAM" id="SignalP"/>
    </source>
</evidence>
<dbReference type="InterPro" id="IPR050991">
    <property type="entry name" value="ECM_Regulatory_Proteins"/>
</dbReference>
<dbReference type="InterPro" id="IPR003961">
    <property type="entry name" value="FN3_dom"/>
</dbReference>
<dbReference type="PANTHER" id="PTHR46708">
    <property type="entry name" value="TENASCIN"/>
    <property type="match status" value="1"/>
</dbReference>
<evidence type="ECO:0000259" key="4">
    <source>
        <dbReference type="PROSITE" id="PS50853"/>
    </source>
</evidence>
<gene>
    <name evidence="5" type="ORF">J2X31_000887</name>
</gene>
<feature type="domain" description="Fibronectin type-III" evidence="4">
    <location>
        <begin position="625"/>
        <end position="715"/>
    </location>
</feature>
<dbReference type="Pfam" id="PF18962">
    <property type="entry name" value="Por_Secre_tail"/>
    <property type="match status" value="1"/>
</dbReference>
<dbReference type="Gene3D" id="2.60.40.10">
    <property type="entry name" value="Immunoglobulins"/>
    <property type="match status" value="3"/>
</dbReference>
<reference evidence="5 6" key="1">
    <citation type="submission" date="2023-07" db="EMBL/GenBank/DDBJ databases">
        <title>Sorghum-associated microbial communities from plants grown in Nebraska, USA.</title>
        <authorList>
            <person name="Schachtman D."/>
        </authorList>
    </citation>
    <scope>NUCLEOTIDE SEQUENCE [LARGE SCALE GENOMIC DNA]</scope>
    <source>
        <strain evidence="5 6">3773</strain>
    </source>
</reference>
<dbReference type="RefSeq" id="WP_310024768.1">
    <property type="nucleotide sequence ID" value="NZ_JAVDVI010000003.1"/>
</dbReference>
<dbReference type="PROSITE" id="PS50853">
    <property type="entry name" value="FN3"/>
    <property type="match status" value="3"/>
</dbReference>
<name>A0ABU1TLN8_9FLAO</name>
<dbReference type="CDD" id="cd00063">
    <property type="entry name" value="FN3"/>
    <property type="match status" value="3"/>
</dbReference>
<dbReference type="Gene3D" id="2.60.120.260">
    <property type="entry name" value="Galactose-binding domain-like"/>
    <property type="match status" value="1"/>
</dbReference>
<dbReference type="InterPro" id="IPR013783">
    <property type="entry name" value="Ig-like_fold"/>
</dbReference>
<keyword evidence="1 3" id="KW-0732">Signal</keyword>
<dbReference type="EMBL" id="JAVDVI010000003">
    <property type="protein sequence ID" value="MDR6966887.1"/>
    <property type="molecule type" value="Genomic_DNA"/>
</dbReference>
<dbReference type="SMART" id="SM00060">
    <property type="entry name" value="FN3"/>
    <property type="match status" value="4"/>
</dbReference>
<keyword evidence="2" id="KW-0677">Repeat</keyword>